<dbReference type="SUPFAM" id="SSF56266">
    <property type="entry name" value="DmpA/ArgJ-like"/>
    <property type="match status" value="1"/>
</dbReference>
<dbReference type="InterPro" id="IPR005321">
    <property type="entry name" value="Peptidase_S58_DmpA"/>
</dbReference>
<accession>A0A6J4VNZ6</accession>
<dbReference type="EMBL" id="CADCWM010000816">
    <property type="protein sequence ID" value="CAA9581560.1"/>
    <property type="molecule type" value="Genomic_DNA"/>
</dbReference>
<dbReference type="PANTHER" id="PTHR36512">
    <property type="entry name" value="D-AMINOPEPTIDASE"/>
    <property type="match status" value="1"/>
</dbReference>
<reference evidence="2" key="1">
    <citation type="submission" date="2020-02" db="EMBL/GenBank/DDBJ databases">
        <authorList>
            <person name="Meier V. D."/>
        </authorList>
    </citation>
    <scope>NUCLEOTIDE SEQUENCE</scope>
    <source>
        <strain evidence="2">AVDCRST_MAG88</strain>
    </source>
</reference>
<keyword evidence="2" id="KW-0645">Protease</keyword>
<feature type="non-terminal residue" evidence="2">
    <location>
        <position position="374"/>
    </location>
</feature>
<protein>
    <submittedName>
        <fullName evidence="2">D-aminopeptidase</fullName>
        <ecNumber evidence="2">3.4.11.19</ecNumber>
    </submittedName>
</protein>
<dbReference type="GO" id="GO:0004177">
    <property type="term" value="F:aminopeptidase activity"/>
    <property type="evidence" value="ECO:0007669"/>
    <property type="project" value="UniProtKB-KW"/>
</dbReference>
<evidence type="ECO:0000313" key="2">
    <source>
        <dbReference type="EMBL" id="CAA9581560.1"/>
    </source>
</evidence>
<proteinExistence type="inferred from homology"/>
<keyword evidence="2" id="KW-0031">Aminopeptidase</keyword>
<dbReference type="Gene3D" id="3.60.70.12">
    <property type="entry name" value="L-amino peptidase D-ALA esterase/amidase"/>
    <property type="match status" value="1"/>
</dbReference>
<keyword evidence="2" id="KW-0378">Hydrolase</keyword>
<evidence type="ECO:0000256" key="1">
    <source>
        <dbReference type="ARBA" id="ARBA00007068"/>
    </source>
</evidence>
<dbReference type="InterPro" id="IPR016117">
    <property type="entry name" value="ArgJ-like_dom_sf"/>
</dbReference>
<sequence>MDDDRWGSIVPARPRLRELGIEPGAMAPGPLNAITDVPGVRVGHRTVVYGDGPLRPGQGPARTGVTAIHPHEGSAFAAPAPAAIAVLNGAGEITGRSQVDEYGILESPILITNTLSVGEVHRGCVEWLSRREPGLGTEHFVVPVVAETFDGFLNDIAGQHVGREDVFAALDGAAGGPVAEGNVGGGTGMILFGFKGGIGTASRVVPVAGRGYTVGVLVQGNFGRRVDLLVDGVPVGREIADFLPVRGEGGGEWGQEKEGSVIVVIGTDAPLADRQLGRLCRRAMLGLGRVGAIAGHSSGDLLLAFSAAPEVRHDRADPAPLLRSVRLADRLLDPFFAATVEATAEAVLNALVAAETMTGRDGNTVHALPHDRLR</sequence>
<dbReference type="EC" id="3.4.11.19" evidence="2"/>
<organism evidence="2">
    <name type="scientific">uncultured Thermomicrobiales bacterium</name>
    <dbReference type="NCBI Taxonomy" id="1645740"/>
    <lineage>
        <taxon>Bacteria</taxon>
        <taxon>Pseudomonadati</taxon>
        <taxon>Thermomicrobiota</taxon>
        <taxon>Thermomicrobia</taxon>
        <taxon>Thermomicrobiales</taxon>
        <taxon>environmental samples</taxon>
    </lineage>
</organism>
<comment type="similarity">
    <text evidence="1">Belongs to the peptidase S58 family.</text>
</comment>
<dbReference type="Pfam" id="PF03576">
    <property type="entry name" value="Peptidase_S58"/>
    <property type="match status" value="1"/>
</dbReference>
<dbReference type="CDD" id="cd02253">
    <property type="entry name" value="DmpA"/>
    <property type="match status" value="1"/>
</dbReference>
<dbReference type="PANTHER" id="PTHR36512:SF3">
    <property type="entry name" value="BLR5678 PROTEIN"/>
    <property type="match status" value="1"/>
</dbReference>
<dbReference type="AlphaFoldDB" id="A0A6J4VNZ6"/>
<name>A0A6J4VNZ6_9BACT</name>
<gene>
    <name evidence="2" type="ORF">AVDCRST_MAG88-3401</name>
</gene>